<keyword evidence="5 7" id="KW-0413">Isomerase</keyword>
<dbReference type="InterPro" id="IPR027363">
    <property type="entry name" value="M1Pi_N"/>
</dbReference>
<dbReference type="Pfam" id="PF00596">
    <property type="entry name" value="Aldolase_II"/>
    <property type="match status" value="1"/>
</dbReference>
<dbReference type="Proteomes" id="UP001601948">
    <property type="component" value="Unassembled WGS sequence"/>
</dbReference>
<dbReference type="EMBL" id="JBIAPI010000001">
    <property type="protein sequence ID" value="MFF3222884.1"/>
    <property type="molecule type" value="Genomic_DNA"/>
</dbReference>
<evidence type="ECO:0000256" key="2">
    <source>
        <dbReference type="ARBA" id="ARBA00022723"/>
    </source>
</evidence>
<comment type="function">
    <text evidence="7">Catalyzes the interconversion of methylthioribose-1-phosphate (MTR-1-P) into methylthioribulose-1-phosphate (MTRu-1-P).</text>
</comment>
<comment type="caution">
    <text evidence="10">The sequence shown here is derived from an EMBL/GenBank/DDBJ whole genome shotgun (WGS) entry which is preliminary data.</text>
</comment>
<sequence length="577" mass="60423">MDDSSLSWDDGALVTIDQRGLPHEVRELRLDTVDSVIDAIRVLAIRGAPAIGIAGAFGVVIATAAHTVDGMVDEARVHDDADRIAAARPTAVNLAWAVQRVRTKIAHGADAVLAETLDMLAEDGRVNRAAATHAADLAQELCPDRPLRVLTHCNTGRLATSAFGTAIGTLRVLFERGALEDVLVDETRPLLQGARLTTWELAEAGIPHRLTIDAAAAWAMATGQVDCVLVGADRVTVNGDVANKIGTYSLALAARHHGIPFIVVAPESTRDPNMATGRDIVVEERAAAEVIGFGGVATAPEGTAVFNPAFDVTPGALVTAVVTELGVVHRSDATTGSGSTRSVVPGDHRPPDVVRDATTGNPLPGKAIADIARGLYQRGWMPGTAGNISVRTGETAVITGSGLSKGELTEHDMVTVRVADSAPVAGSSRKPSAETTIHTAAYRATAAQAVVHIHPPCATALATQAGGSDEVTFLRIADYELIKGLGGSDPTVIDIPVFPNWPDVPRIGADIERYLTDHPAAPPILFITGHGITAWGDNLSQARDRAECLEALCELVARTGRRQAFGSRDETLEIGLT</sequence>
<dbReference type="InterPro" id="IPR036409">
    <property type="entry name" value="Aldolase_II/adducin_N_sf"/>
</dbReference>
<organism evidence="10 11">
    <name type="scientific">Nocardia suismassiliense</name>
    <dbReference type="NCBI Taxonomy" id="2077092"/>
    <lineage>
        <taxon>Bacteria</taxon>
        <taxon>Bacillati</taxon>
        <taxon>Actinomycetota</taxon>
        <taxon>Actinomycetes</taxon>
        <taxon>Mycobacteriales</taxon>
        <taxon>Nocardiaceae</taxon>
        <taxon>Nocardia</taxon>
    </lineage>
</organism>
<dbReference type="SUPFAM" id="SSF53639">
    <property type="entry name" value="AraD/HMP-PK domain-like"/>
    <property type="match status" value="1"/>
</dbReference>
<evidence type="ECO:0000259" key="9">
    <source>
        <dbReference type="SMART" id="SM01007"/>
    </source>
</evidence>
<comment type="similarity">
    <text evidence="7">Belongs to the EIF-2B alpha/beta/delta subunits family. MtnA subfamily.</text>
</comment>
<dbReference type="InterPro" id="IPR000649">
    <property type="entry name" value="IF-2B-related"/>
</dbReference>
<feature type="region of interest" description="Disordered" evidence="8">
    <location>
        <begin position="332"/>
        <end position="361"/>
    </location>
</feature>
<dbReference type="NCBIfam" id="TIGR00524">
    <property type="entry name" value="eIF-2B_rel"/>
    <property type="match status" value="1"/>
</dbReference>
<feature type="compositionally biased region" description="Basic and acidic residues" evidence="8">
    <location>
        <begin position="346"/>
        <end position="355"/>
    </location>
</feature>
<dbReference type="SMART" id="SM01007">
    <property type="entry name" value="Aldolase_II"/>
    <property type="match status" value="1"/>
</dbReference>
<reference evidence="10 11" key="1">
    <citation type="submission" date="2024-10" db="EMBL/GenBank/DDBJ databases">
        <title>The Natural Products Discovery Center: Release of the First 8490 Sequenced Strains for Exploring Actinobacteria Biosynthetic Diversity.</title>
        <authorList>
            <person name="Kalkreuter E."/>
            <person name="Kautsar S.A."/>
            <person name="Yang D."/>
            <person name="Bader C.D."/>
            <person name="Teijaro C.N."/>
            <person name="Fluegel L."/>
            <person name="Davis C.M."/>
            <person name="Simpson J.R."/>
            <person name="Lauterbach L."/>
            <person name="Steele A.D."/>
            <person name="Gui C."/>
            <person name="Meng S."/>
            <person name="Li G."/>
            <person name="Viehrig K."/>
            <person name="Ye F."/>
            <person name="Su P."/>
            <person name="Kiefer A.F."/>
            <person name="Nichols A."/>
            <person name="Cepeda A.J."/>
            <person name="Yan W."/>
            <person name="Fan B."/>
            <person name="Jiang Y."/>
            <person name="Adhikari A."/>
            <person name="Zheng C.-J."/>
            <person name="Schuster L."/>
            <person name="Cowan T.M."/>
            <person name="Smanski M.J."/>
            <person name="Chevrette M.G."/>
            <person name="De Carvalho L.P.S."/>
            <person name="Shen B."/>
        </authorList>
    </citation>
    <scope>NUCLEOTIDE SEQUENCE [LARGE SCALE GENOMIC DNA]</scope>
    <source>
        <strain evidence="10 11">NPDC003040</strain>
    </source>
</reference>
<comment type="catalytic activity">
    <reaction evidence="7">
        <text>5-(methylsulfanyl)-alpha-D-ribose 1-phosphate = 5-(methylsulfanyl)-D-ribulose 1-phosphate</text>
        <dbReference type="Rhea" id="RHEA:19989"/>
        <dbReference type="ChEBI" id="CHEBI:58533"/>
        <dbReference type="ChEBI" id="CHEBI:58548"/>
        <dbReference type="EC" id="5.3.1.23"/>
    </reaction>
</comment>
<gene>
    <name evidence="7 10" type="primary">mtnA</name>
    <name evidence="10" type="ORF">ACFYV7_08795</name>
</gene>
<evidence type="ECO:0000256" key="6">
    <source>
        <dbReference type="ARBA" id="ARBA00023239"/>
    </source>
</evidence>
<evidence type="ECO:0000256" key="4">
    <source>
        <dbReference type="ARBA" id="ARBA00023167"/>
    </source>
</evidence>
<dbReference type="EC" id="5.3.1.23" evidence="7"/>
<keyword evidence="11" id="KW-1185">Reference proteome</keyword>
<dbReference type="PANTHER" id="PTHR43475">
    <property type="entry name" value="METHYLTHIORIBOSE-1-PHOSPHATE ISOMERASE"/>
    <property type="match status" value="1"/>
</dbReference>
<keyword evidence="6" id="KW-0456">Lyase</keyword>
<dbReference type="RefSeq" id="WP_387715361.1">
    <property type="nucleotide sequence ID" value="NZ_JBIAPI010000001.1"/>
</dbReference>
<feature type="binding site" evidence="7">
    <location>
        <begin position="243"/>
        <end position="244"/>
    </location>
    <ligand>
        <name>substrate</name>
    </ligand>
</feature>
<dbReference type="InterPro" id="IPR001303">
    <property type="entry name" value="Aldolase_II/adducin_N"/>
</dbReference>
<dbReference type="Gene3D" id="3.40.50.10470">
    <property type="entry name" value="Translation initiation factor eif-2b, domain 2"/>
    <property type="match status" value="1"/>
</dbReference>
<feature type="site" description="Transition state stabilizer" evidence="7">
    <location>
        <position position="153"/>
    </location>
</feature>
<evidence type="ECO:0000256" key="1">
    <source>
        <dbReference type="ARBA" id="ARBA00022605"/>
    </source>
</evidence>
<protein>
    <recommendedName>
        <fullName evidence="7">Methylthioribose-1-phosphate isomerase</fullName>
        <shortName evidence="7">M1Pi</shortName>
        <shortName evidence="7">MTR-1-P isomerase</shortName>
        <ecNumber evidence="7">5.3.1.23</ecNumber>
    </recommendedName>
    <alternativeName>
        <fullName evidence="7">S-methyl-5-thioribose-1-phosphate isomerase</fullName>
    </alternativeName>
</protein>
<dbReference type="Pfam" id="PF01008">
    <property type="entry name" value="IF-2B"/>
    <property type="match status" value="1"/>
</dbReference>
<dbReference type="InterPro" id="IPR042529">
    <property type="entry name" value="IF_2B-like_C"/>
</dbReference>
<evidence type="ECO:0000256" key="3">
    <source>
        <dbReference type="ARBA" id="ARBA00022833"/>
    </source>
</evidence>
<dbReference type="NCBIfam" id="NF004326">
    <property type="entry name" value="PRK05720.1"/>
    <property type="match status" value="1"/>
</dbReference>
<evidence type="ECO:0000313" key="11">
    <source>
        <dbReference type="Proteomes" id="UP001601948"/>
    </source>
</evidence>
<evidence type="ECO:0000256" key="8">
    <source>
        <dbReference type="SAM" id="MobiDB-lite"/>
    </source>
</evidence>
<dbReference type="InterPro" id="IPR005251">
    <property type="entry name" value="IF-M1Pi"/>
</dbReference>
<keyword evidence="1 7" id="KW-0028">Amino-acid biosynthesis</keyword>
<keyword evidence="2" id="KW-0479">Metal-binding</keyword>
<feature type="binding site" evidence="7">
    <location>
        <position position="88"/>
    </location>
    <ligand>
        <name>substrate</name>
    </ligand>
</feature>
<dbReference type="InterPro" id="IPR011559">
    <property type="entry name" value="Initiation_fac_2B_a/b/d"/>
</dbReference>
<comment type="pathway">
    <text evidence="7">Amino-acid biosynthesis; L-methionine biosynthesis via salvage pathway; L-methionine from S-methyl-5-thio-alpha-D-ribose 1-phosphate: step 1/6.</text>
</comment>
<dbReference type="Gene3D" id="3.40.225.10">
    <property type="entry name" value="Class II aldolase/adducin N-terminal domain"/>
    <property type="match status" value="1"/>
</dbReference>
<dbReference type="GO" id="GO:0046523">
    <property type="term" value="F:S-methyl-5-thioribose-1-phosphate isomerase activity"/>
    <property type="evidence" value="ECO:0007669"/>
    <property type="project" value="UniProtKB-EC"/>
</dbReference>
<name>A0ABW6QNS8_9NOCA</name>
<dbReference type="SUPFAM" id="SSF100950">
    <property type="entry name" value="NagB/RpiA/CoA transferase-like"/>
    <property type="match status" value="1"/>
</dbReference>
<keyword evidence="3" id="KW-0862">Zinc</keyword>
<dbReference type="InterPro" id="IPR017714">
    <property type="entry name" value="MethylthioRu-1-P_deHdtase_MtnB"/>
</dbReference>
<evidence type="ECO:0000313" key="10">
    <source>
        <dbReference type="EMBL" id="MFF3222884.1"/>
    </source>
</evidence>
<feature type="active site" description="Proton donor" evidence="7">
    <location>
        <position position="233"/>
    </location>
</feature>
<dbReference type="NCBIfam" id="TIGR00512">
    <property type="entry name" value="salvage_mtnA"/>
    <property type="match status" value="1"/>
</dbReference>
<evidence type="ECO:0000256" key="7">
    <source>
        <dbReference type="HAMAP-Rule" id="MF_01678"/>
    </source>
</evidence>
<feature type="domain" description="Class II aldolase/adducin N-terminal" evidence="9">
    <location>
        <begin position="366"/>
        <end position="557"/>
    </location>
</feature>
<evidence type="ECO:0000256" key="5">
    <source>
        <dbReference type="ARBA" id="ARBA00023235"/>
    </source>
</evidence>
<accession>A0ABW6QNS8</accession>
<dbReference type="Gene3D" id="1.20.120.420">
    <property type="entry name" value="translation initiation factor eif-2b, domain 1"/>
    <property type="match status" value="1"/>
</dbReference>
<proteinExistence type="inferred from homology"/>
<dbReference type="NCBIfam" id="TIGR03328">
    <property type="entry name" value="salvage_mtnB"/>
    <property type="match status" value="1"/>
</dbReference>
<dbReference type="PANTHER" id="PTHR43475:SF1">
    <property type="entry name" value="METHYLTHIORIBOSE-1-PHOSPHATE ISOMERASE"/>
    <property type="match status" value="1"/>
</dbReference>
<feature type="compositionally biased region" description="Polar residues" evidence="8">
    <location>
        <begin position="333"/>
        <end position="342"/>
    </location>
</feature>
<keyword evidence="4 7" id="KW-0486">Methionine biosynthesis</keyword>
<dbReference type="InterPro" id="IPR037171">
    <property type="entry name" value="NagB/RpiA_transferase-like"/>
</dbReference>
<feature type="binding site" evidence="7">
    <location>
        <begin position="46"/>
        <end position="48"/>
    </location>
    <ligand>
        <name>substrate</name>
    </ligand>
</feature>
<feature type="binding site" evidence="7">
    <location>
        <position position="192"/>
    </location>
    <ligand>
        <name>substrate</name>
    </ligand>
</feature>
<dbReference type="HAMAP" id="MF_01678">
    <property type="entry name" value="Salvage_MtnA"/>
    <property type="match status" value="1"/>
</dbReference>